<sequence>MDALDHNMDVIADYYGDRHSKLRGHSKNHKSPALALRQIQRGGTIGGVCAAKVAEAEVMVEGGVASVFVTSEVVAPPKIARLCALADHAEILVACENEANAHDLSQVAASQGVNLGVVIEQETGLLRCGVHEVEPGLALARLIDSLPGLSLKGVMSHQMMSEPSSDREDRATEAHRLIQPVLDLREAMIAAGLPVEIVSTGETWSYDIAGDMPEVTEIQGGSYLVMETSYEYIEDFQLAGKVLTSIISVPRQGTAIGDAGARAVGGMKGLPRVEGRPGVEAVNMDTDRTVFQVAEGAELAVGDQVMLLPGQQDAMVSRWDRFIGIRDGMVEAVWDIEARGCHN</sequence>
<dbReference type="Pfam" id="PF01168">
    <property type="entry name" value="Ala_racemase_N"/>
    <property type="match status" value="1"/>
</dbReference>
<dbReference type="PANTHER" id="PTHR28004">
    <property type="entry name" value="ZGC:162816-RELATED"/>
    <property type="match status" value="1"/>
</dbReference>
<accession>A0AA35WI72</accession>
<comment type="similarity">
    <text evidence="1">Belongs to the DSD1 family.</text>
</comment>
<dbReference type="InterPro" id="IPR042208">
    <property type="entry name" value="D-ser_dehydrat-like_sf"/>
</dbReference>
<dbReference type="Proteomes" id="UP001174909">
    <property type="component" value="Unassembled WGS sequence"/>
</dbReference>
<organism evidence="4 5">
    <name type="scientific">Geodia barretti</name>
    <name type="common">Barrett's horny sponge</name>
    <dbReference type="NCBI Taxonomy" id="519541"/>
    <lineage>
        <taxon>Eukaryota</taxon>
        <taxon>Metazoa</taxon>
        <taxon>Porifera</taxon>
        <taxon>Demospongiae</taxon>
        <taxon>Heteroscleromorpha</taxon>
        <taxon>Tetractinellida</taxon>
        <taxon>Astrophorina</taxon>
        <taxon>Geodiidae</taxon>
        <taxon>Geodia</taxon>
    </lineage>
</organism>
<dbReference type="Gene3D" id="2.40.37.20">
    <property type="entry name" value="D-serine dehydratase-like domain"/>
    <property type="match status" value="1"/>
</dbReference>
<evidence type="ECO:0000259" key="3">
    <source>
        <dbReference type="SMART" id="SM01119"/>
    </source>
</evidence>
<gene>
    <name evidence="4" type="ORF">GBAR_LOCUS10992</name>
</gene>
<dbReference type="SUPFAM" id="SSF51419">
    <property type="entry name" value="PLP-binding barrel"/>
    <property type="match status" value="1"/>
</dbReference>
<keyword evidence="5" id="KW-1185">Reference proteome</keyword>
<dbReference type="InterPro" id="IPR029066">
    <property type="entry name" value="PLP-binding_barrel"/>
</dbReference>
<evidence type="ECO:0000313" key="5">
    <source>
        <dbReference type="Proteomes" id="UP001174909"/>
    </source>
</evidence>
<dbReference type="SMART" id="SM01119">
    <property type="entry name" value="D-ser_dehydrat"/>
    <property type="match status" value="1"/>
</dbReference>
<protein>
    <submittedName>
        <fullName evidence="4">3-hydroxy-D-aspartate aldolase</fullName>
    </submittedName>
</protein>
<name>A0AA35WI72_GEOBA</name>
<dbReference type="Gene3D" id="3.20.20.10">
    <property type="entry name" value="Alanine racemase"/>
    <property type="match status" value="1"/>
</dbReference>
<proteinExistence type="inferred from homology"/>
<keyword evidence="2" id="KW-0456">Lyase</keyword>
<dbReference type="InterPro" id="IPR051466">
    <property type="entry name" value="D-amino_acid_metab_enzyme"/>
</dbReference>
<dbReference type="GO" id="GO:0036088">
    <property type="term" value="P:D-serine catabolic process"/>
    <property type="evidence" value="ECO:0007669"/>
    <property type="project" value="TreeGrafter"/>
</dbReference>
<reference evidence="4" key="1">
    <citation type="submission" date="2023-03" db="EMBL/GenBank/DDBJ databases">
        <authorList>
            <person name="Steffen K."/>
            <person name="Cardenas P."/>
        </authorList>
    </citation>
    <scope>NUCLEOTIDE SEQUENCE</scope>
</reference>
<evidence type="ECO:0000256" key="2">
    <source>
        <dbReference type="ARBA" id="ARBA00023239"/>
    </source>
</evidence>
<comment type="caution">
    <text evidence="4">The sequence shown here is derived from an EMBL/GenBank/DDBJ whole genome shotgun (WGS) entry which is preliminary data.</text>
</comment>
<dbReference type="InterPro" id="IPR001608">
    <property type="entry name" value="Ala_racemase_N"/>
</dbReference>
<dbReference type="EMBL" id="CASHTH010001687">
    <property type="protein sequence ID" value="CAI8018176.1"/>
    <property type="molecule type" value="Genomic_DNA"/>
</dbReference>
<dbReference type="PANTHER" id="PTHR28004:SF2">
    <property type="entry name" value="D-SERINE DEHYDRATASE"/>
    <property type="match status" value="1"/>
</dbReference>
<dbReference type="GO" id="GO:0008721">
    <property type="term" value="F:D-serine ammonia-lyase activity"/>
    <property type="evidence" value="ECO:0007669"/>
    <property type="project" value="TreeGrafter"/>
</dbReference>
<dbReference type="Pfam" id="PF14031">
    <property type="entry name" value="D-ser_dehydrat"/>
    <property type="match status" value="1"/>
</dbReference>
<evidence type="ECO:0000313" key="4">
    <source>
        <dbReference type="EMBL" id="CAI8018176.1"/>
    </source>
</evidence>
<feature type="domain" description="D-serine dehydratase-like" evidence="3">
    <location>
        <begin position="239"/>
        <end position="326"/>
    </location>
</feature>
<evidence type="ECO:0000256" key="1">
    <source>
        <dbReference type="ARBA" id="ARBA00005323"/>
    </source>
</evidence>
<dbReference type="AlphaFoldDB" id="A0AA35WI72"/>
<dbReference type="InterPro" id="IPR026956">
    <property type="entry name" value="D-ser_dehydrat-like_dom"/>
</dbReference>